<feature type="transmembrane region" description="Helical" evidence="1">
    <location>
        <begin position="28"/>
        <end position="50"/>
    </location>
</feature>
<feature type="domain" description="7TM GPCR serpentine receptor class x (Srx)" evidence="2">
    <location>
        <begin position="2"/>
        <end position="93"/>
    </location>
</feature>
<keyword evidence="1" id="KW-0472">Membrane</keyword>
<dbReference type="Gene3D" id="1.20.1070.10">
    <property type="entry name" value="Rhodopsin 7-helix transmembrane proteins"/>
    <property type="match status" value="1"/>
</dbReference>
<dbReference type="SUPFAM" id="SSF81321">
    <property type="entry name" value="Family A G protein-coupled receptor-like"/>
    <property type="match status" value="1"/>
</dbReference>
<dbReference type="WBParaSite" id="PDA_v2.g17609.t1">
    <property type="protein sequence ID" value="PDA_v2.g17609.t1"/>
    <property type="gene ID" value="PDA_v2.g17609"/>
</dbReference>
<name>A0A914PH29_9BILA</name>
<evidence type="ECO:0000256" key="1">
    <source>
        <dbReference type="SAM" id="Phobius"/>
    </source>
</evidence>
<keyword evidence="1" id="KW-0812">Transmembrane</keyword>
<keyword evidence="3" id="KW-1185">Reference proteome</keyword>
<dbReference type="Pfam" id="PF10328">
    <property type="entry name" value="7TM_GPCR_Srx"/>
    <property type="match status" value="1"/>
</dbReference>
<keyword evidence="1" id="KW-1133">Transmembrane helix</keyword>
<accession>A0A914PH29</accession>
<feature type="transmembrane region" description="Helical" evidence="1">
    <location>
        <begin position="70"/>
        <end position="96"/>
    </location>
</feature>
<evidence type="ECO:0000313" key="4">
    <source>
        <dbReference type="WBParaSite" id="PDA_v2.g17609.t1"/>
    </source>
</evidence>
<organism evidence="3 4">
    <name type="scientific">Panagrolaimus davidi</name>
    <dbReference type="NCBI Taxonomy" id="227884"/>
    <lineage>
        <taxon>Eukaryota</taxon>
        <taxon>Metazoa</taxon>
        <taxon>Ecdysozoa</taxon>
        <taxon>Nematoda</taxon>
        <taxon>Chromadorea</taxon>
        <taxon>Rhabditida</taxon>
        <taxon>Tylenchina</taxon>
        <taxon>Panagrolaimomorpha</taxon>
        <taxon>Panagrolaimoidea</taxon>
        <taxon>Panagrolaimidae</taxon>
        <taxon>Panagrolaimus</taxon>
    </lineage>
</organism>
<evidence type="ECO:0000259" key="2">
    <source>
        <dbReference type="Pfam" id="PF10328"/>
    </source>
</evidence>
<sequence length="161" mass="18464">MNLLLAFNRFSAVVFGHKHEHIFSTFNGILYIAIIYAGSAIMNIPGFMFLSKYYPELGTFNYLHMPSQEFLKFSIFIEMAAVYAVHLAIFVLYAIISGSPCFILMTCHHIIHFPLLEVLAGELCVGIDPIIYVWFNKEIRTDFFEISGIKKFSKRFTSNSI</sequence>
<proteinExistence type="predicted"/>
<protein>
    <submittedName>
        <fullName evidence="4">7TM GPCR serpentine receptor class x (Srx) domain-containing protein</fullName>
    </submittedName>
</protein>
<dbReference type="Proteomes" id="UP000887578">
    <property type="component" value="Unplaced"/>
</dbReference>
<reference evidence="4" key="1">
    <citation type="submission" date="2022-11" db="UniProtKB">
        <authorList>
            <consortium name="WormBaseParasite"/>
        </authorList>
    </citation>
    <scope>IDENTIFICATION</scope>
</reference>
<dbReference type="InterPro" id="IPR019430">
    <property type="entry name" value="7TM_GPCR_serpentine_rcpt_Srx"/>
</dbReference>
<dbReference type="AlphaFoldDB" id="A0A914PH29"/>
<evidence type="ECO:0000313" key="3">
    <source>
        <dbReference type="Proteomes" id="UP000887578"/>
    </source>
</evidence>